<dbReference type="EMBL" id="MKHE01000006">
    <property type="protein sequence ID" value="OWK13572.1"/>
    <property type="molecule type" value="Genomic_DNA"/>
</dbReference>
<dbReference type="AlphaFoldDB" id="A0A212D5U1"/>
<evidence type="ECO:0000313" key="1">
    <source>
        <dbReference type="EMBL" id="OWK13572.1"/>
    </source>
</evidence>
<dbReference type="PANTHER" id="PTHR45739:SF1">
    <property type="entry name" value="EXTRACELLULAR MATRIX ORGANIZING PROTEIN FRAS1"/>
    <property type="match status" value="1"/>
</dbReference>
<organism evidence="1 2">
    <name type="scientific">Cervus elaphus hippelaphus</name>
    <name type="common">European red deer</name>
    <dbReference type="NCBI Taxonomy" id="46360"/>
    <lineage>
        <taxon>Eukaryota</taxon>
        <taxon>Metazoa</taxon>
        <taxon>Chordata</taxon>
        <taxon>Craniata</taxon>
        <taxon>Vertebrata</taxon>
        <taxon>Euteleostomi</taxon>
        <taxon>Mammalia</taxon>
        <taxon>Eutheria</taxon>
        <taxon>Laurasiatheria</taxon>
        <taxon>Artiodactyla</taxon>
        <taxon>Ruminantia</taxon>
        <taxon>Pecora</taxon>
        <taxon>Cervidae</taxon>
        <taxon>Cervinae</taxon>
        <taxon>Cervus</taxon>
    </lineage>
</organism>
<dbReference type="PANTHER" id="PTHR45739">
    <property type="entry name" value="MATRIX PROTEIN, PUTATIVE-RELATED"/>
    <property type="match status" value="1"/>
</dbReference>
<dbReference type="OrthoDB" id="430044at2759"/>
<reference evidence="1 2" key="1">
    <citation type="journal article" date="2018" name="Mol. Genet. Genomics">
        <title>The red deer Cervus elaphus genome CerEla1.0: sequencing, annotating, genes, and chromosomes.</title>
        <authorList>
            <person name="Bana N.A."/>
            <person name="Nyiri A."/>
            <person name="Nagy J."/>
            <person name="Frank K."/>
            <person name="Nagy T."/>
            <person name="Steger V."/>
            <person name="Schiller M."/>
            <person name="Lakatos P."/>
            <person name="Sugar L."/>
            <person name="Horn P."/>
            <person name="Barta E."/>
            <person name="Orosz L."/>
        </authorList>
    </citation>
    <scope>NUCLEOTIDE SEQUENCE [LARGE SCALE GENOMIC DNA]</scope>
    <source>
        <strain evidence="1">Hungarian</strain>
    </source>
</reference>
<evidence type="ECO:0000313" key="2">
    <source>
        <dbReference type="Proteomes" id="UP000242450"/>
    </source>
</evidence>
<dbReference type="InterPro" id="IPR051561">
    <property type="entry name" value="FRAS1_ECM"/>
</dbReference>
<gene>
    <name evidence="1" type="ORF">Celaphus_00017358</name>
</gene>
<proteinExistence type="predicted"/>
<name>A0A212D5U1_CEREH</name>
<sequence>MEDIYQNRVRYSHDGSNSLKDRFTFTVADGTNPFFIVEEGGKEIITAAPQQFWVDILPVDDGTPRIVTNLGLQWLEYMDGKATNLITKKELLTVDPDTEDMQLVYEITTGPKHGH</sequence>
<dbReference type="Proteomes" id="UP000242450">
    <property type="component" value="Chromosome 6"/>
</dbReference>
<dbReference type="Pfam" id="PF16184">
    <property type="entry name" value="Cadherin_3"/>
    <property type="match status" value="2"/>
</dbReference>
<keyword evidence="2" id="KW-1185">Reference proteome</keyword>
<protein>
    <submittedName>
        <fullName evidence="1">Uncharacterized protein</fullName>
    </submittedName>
</protein>
<accession>A0A212D5U1</accession>
<feature type="non-terminal residue" evidence="1">
    <location>
        <position position="115"/>
    </location>
</feature>
<dbReference type="GO" id="GO:0009653">
    <property type="term" value="P:anatomical structure morphogenesis"/>
    <property type="evidence" value="ECO:0007669"/>
    <property type="project" value="TreeGrafter"/>
</dbReference>
<comment type="caution">
    <text evidence="1">The sequence shown here is derived from an EMBL/GenBank/DDBJ whole genome shotgun (WGS) entry which is preliminary data.</text>
</comment>